<dbReference type="AlphaFoldDB" id="A0AAV5MPR7"/>
<dbReference type="Proteomes" id="UP001054252">
    <property type="component" value="Unassembled WGS sequence"/>
</dbReference>
<comment type="caution">
    <text evidence="2">The sequence shown here is derived from an EMBL/GenBank/DDBJ whole genome shotgun (WGS) entry which is preliminary data.</text>
</comment>
<feature type="compositionally biased region" description="Polar residues" evidence="1">
    <location>
        <begin position="7"/>
        <end position="23"/>
    </location>
</feature>
<reference evidence="2 3" key="1">
    <citation type="journal article" date="2021" name="Commun. Biol.">
        <title>The genome of Shorea leprosula (Dipterocarpaceae) highlights the ecological relevance of drought in aseasonal tropical rainforests.</title>
        <authorList>
            <person name="Ng K.K.S."/>
            <person name="Kobayashi M.J."/>
            <person name="Fawcett J.A."/>
            <person name="Hatakeyama M."/>
            <person name="Paape T."/>
            <person name="Ng C.H."/>
            <person name="Ang C.C."/>
            <person name="Tnah L.H."/>
            <person name="Lee C.T."/>
            <person name="Nishiyama T."/>
            <person name="Sese J."/>
            <person name="O'Brien M.J."/>
            <person name="Copetti D."/>
            <person name="Mohd Noor M.I."/>
            <person name="Ong R.C."/>
            <person name="Putra M."/>
            <person name="Sireger I.Z."/>
            <person name="Indrioko S."/>
            <person name="Kosugi Y."/>
            <person name="Izuno A."/>
            <person name="Isagi Y."/>
            <person name="Lee S.L."/>
            <person name="Shimizu K.K."/>
        </authorList>
    </citation>
    <scope>NUCLEOTIDE SEQUENCE [LARGE SCALE GENOMIC DNA]</scope>
    <source>
        <strain evidence="2">214</strain>
    </source>
</reference>
<dbReference type="EMBL" id="BPVZ01000440">
    <property type="protein sequence ID" value="GKV51134.1"/>
    <property type="molecule type" value="Genomic_DNA"/>
</dbReference>
<proteinExistence type="predicted"/>
<evidence type="ECO:0000313" key="3">
    <source>
        <dbReference type="Proteomes" id="UP001054252"/>
    </source>
</evidence>
<accession>A0AAV5MPR7</accession>
<evidence type="ECO:0000256" key="1">
    <source>
        <dbReference type="SAM" id="MobiDB-lite"/>
    </source>
</evidence>
<name>A0AAV5MPR7_9ROSI</name>
<feature type="region of interest" description="Disordered" evidence="1">
    <location>
        <begin position="1"/>
        <end position="23"/>
    </location>
</feature>
<keyword evidence="3" id="KW-1185">Reference proteome</keyword>
<evidence type="ECO:0000313" key="2">
    <source>
        <dbReference type="EMBL" id="GKV51134.1"/>
    </source>
</evidence>
<sequence length="66" mass="7348">MAIDPFASSSLPTSAFVGSSTDLSRMRERSKDLLNLCEFCFGEVHFESKGTGFLSSSFVFLYYSVF</sequence>
<organism evidence="2 3">
    <name type="scientific">Rubroshorea leprosula</name>
    <dbReference type="NCBI Taxonomy" id="152421"/>
    <lineage>
        <taxon>Eukaryota</taxon>
        <taxon>Viridiplantae</taxon>
        <taxon>Streptophyta</taxon>
        <taxon>Embryophyta</taxon>
        <taxon>Tracheophyta</taxon>
        <taxon>Spermatophyta</taxon>
        <taxon>Magnoliopsida</taxon>
        <taxon>eudicotyledons</taxon>
        <taxon>Gunneridae</taxon>
        <taxon>Pentapetalae</taxon>
        <taxon>rosids</taxon>
        <taxon>malvids</taxon>
        <taxon>Malvales</taxon>
        <taxon>Dipterocarpaceae</taxon>
        <taxon>Rubroshorea</taxon>
    </lineage>
</organism>
<protein>
    <submittedName>
        <fullName evidence="2">Uncharacterized protein</fullName>
    </submittedName>
</protein>
<gene>
    <name evidence="2" type="ORF">SLEP1_g57808</name>
</gene>